<keyword evidence="2" id="KW-1185">Reference proteome</keyword>
<accession>A0ABY5PIM5</accession>
<evidence type="ECO:0000313" key="2">
    <source>
        <dbReference type="Proteomes" id="UP001058860"/>
    </source>
</evidence>
<sequence>MSEPSLPEKVVAVHDACGGAALGHAFGGALALAYYAEPRATIDIDLNVFVAAERHAEVADALTPLGVEMTGDVAALVRDGQCRWRWGRTPLDLFFAYDPFHDAMRAGARTVPFAQTTIPVLAPEHLTVCKAVFNRPKDWLDIEQIIIGADALDAAEVRDWMRRIVGADDERAARLDGLLEACR</sequence>
<evidence type="ECO:0000313" key="1">
    <source>
        <dbReference type="EMBL" id="UUY04487.1"/>
    </source>
</evidence>
<dbReference type="Proteomes" id="UP001058860">
    <property type="component" value="Chromosome"/>
</dbReference>
<organism evidence="1 2">
    <name type="scientific">Svornostia abyssi</name>
    <dbReference type="NCBI Taxonomy" id="2898438"/>
    <lineage>
        <taxon>Bacteria</taxon>
        <taxon>Bacillati</taxon>
        <taxon>Actinomycetota</taxon>
        <taxon>Thermoleophilia</taxon>
        <taxon>Solirubrobacterales</taxon>
        <taxon>Baekduiaceae</taxon>
        <taxon>Svornostia</taxon>
    </lineage>
</organism>
<dbReference type="RefSeq" id="WP_353864970.1">
    <property type="nucleotide sequence ID" value="NZ_CP088295.1"/>
</dbReference>
<dbReference type="EMBL" id="CP088295">
    <property type="protein sequence ID" value="UUY04487.1"/>
    <property type="molecule type" value="Genomic_DNA"/>
</dbReference>
<reference evidence="2" key="1">
    <citation type="submission" date="2021-11" db="EMBL/GenBank/DDBJ databases">
        <title>Cultivation dependent microbiological survey of springs from the worlds oldest radium mine currently devoted to the extraction of radon-saturated water.</title>
        <authorList>
            <person name="Kapinusova G."/>
            <person name="Smrhova T."/>
            <person name="Strejcek M."/>
            <person name="Suman J."/>
            <person name="Jani K."/>
            <person name="Pajer P."/>
            <person name="Uhlik O."/>
        </authorList>
    </citation>
    <scope>NUCLEOTIDE SEQUENCE [LARGE SCALE GENOMIC DNA]</scope>
    <source>
        <strain evidence="2">J379</strain>
    </source>
</reference>
<dbReference type="InterPro" id="IPR043519">
    <property type="entry name" value="NT_sf"/>
</dbReference>
<dbReference type="Gene3D" id="3.30.460.40">
    <property type="match status" value="1"/>
</dbReference>
<gene>
    <name evidence="1" type="ORF">LRS13_02835</name>
</gene>
<proteinExistence type="predicted"/>
<protein>
    <submittedName>
        <fullName evidence="1">Uncharacterized protein</fullName>
    </submittedName>
</protein>
<dbReference type="SUPFAM" id="SSF81301">
    <property type="entry name" value="Nucleotidyltransferase"/>
    <property type="match status" value="1"/>
</dbReference>
<dbReference type="InterPro" id="IPR014942">
    <property type="entry name" value="AbiEii"/>
</dbReference>
<name>A0ABY5PIM5_9ACTN</name>
<dbReference type="Pfam" id="PF08843">
    <property type="entry name" value="AbiEii"/>
    <property type="match status" value="1"/>
</dbReference>